<evidence type="ECO:0000256" key="1">
    <source>
        <dbReference type="SAM" id="MobiDB-lite"/>
    </source>
</evidence>
<feature type="compositionally biased region" description="Low complexity" evidence="1">
    <location>
        <begin position="68"/>
        <end position="83"/>
    </location>
</feature>
<gene>
    <name evidence="2" type="ORF">OEZ85_008046</name>
</gene>
<sequence length="454" mass="49764">MQHDALVSFVDLLGWLRDQHTKAKASDEQQQEQQQQQQKQQPSLASLLGNTSELLLLDQLRYLPYSGADSHATGSGSAAAAAAKPKGRGLQDDEDEEAASNLERRITPPGDLMYWLRWLLAQPLHPEAHTITAEQLTQRYAKSLRELSMLLHQVDNGSSGHSPAPRSNGTNAPAEQEADSADAVADPYERMGRILLQHNHMMVSVVLAGRNHVLSAFCLANPETGKSRTEHDMERYNWALQQIKLSPEQVADTVGVTKVFQRIYAPVAAQLRELQIELSLQPAGTTADAGAGASSNAFGIYGDRSMVDTSSSSSSGSGGSGGSSRVTEAEVQPPSSMLKHLTESDAKAQKLARLSVLLQKDAMIKMGVGQLLGGVLEVTQLARLMVLLAYPVNWTTYGLTISEMHKQQMLELDHPQQQQQHGLRYVKRHQPTVFSKKRVSLVRKKLEVCNISEL</sequence>
<feature type="region of interest" description="Disordered" evidence="1">
    <location>
        <begin position="68"/>
        <end position="104"/>
    </location>
</feature>
<feature type="region of interest" description="Disordered" evidence="1">
    <location>
        <begin position="21"/>
        <end position="42"/>
    </location>
</feature>
<feature type="compositionally biased region" description="Polar residues" evidence="1">
    <location>
        <begin position="155"/>
        <end position="173"/>
    </location>
</feature>
<evidence type="ECO:0000313" key="3">
    <source>
        <dbReference type="Proteomes" id="UP001244341"/>
    </source>
</evidence>
<evidence type="ECO:0000313" key="2">
    <source>
        <dbReference type="EMBL" id="WIA08617.1"/>
    </source>
</evidence>
<protein>
    <submittedName>
        <fullName evidence="2">Uncharacterized protein</fullName>
    </submittedName>
</protein>
<feature type="region of interest" description="Disordered" evidence="1">
    <location>
        <begin position="309"/>
        <end position="343"/>
    </location>
</feature>
<accession>A0ABY8THR3</accession>
<reference evidence="2 3" key="1">
    <citation type="submission" date="2023-05" db="EMBL/GenBank/DDBJ databases">
        <title>A 100% complete, gapless, phased diploid assembly of the Scenedesmus obliquus UTEX 3031 genome.</title>
        <authorList>
            <person name="Biondi T.C."/>
            <person name="Hanschen E.R."/>
            <person name="Kwon T."/>
            <person name="Eng W."/>
            <person name="Kruse C.P.S."/>
            <person name="Koehler S.I."/>
            <person name="Kunde Y."/>
            <person name="Gleasner C.D."/>
            <person name="You Mak K.T."/>
            <person name="Polle J."/>
            <person name="Hovde B.T."/>
            <person name="Starkenburg S.R."/>
        </authorList>
    </citation>
    <scope>NUCLEOTIDE SEQUENCE [LARGE SCALE GENOMIC DNA]</scope>
    <source>
        <strain evidence="2 3">DOE0152z</strain>
    </source>
</reference>
<keyword evidence="3" id="KW-1185">Reference proteome</keyword>
<proteinExistence type="predicted"/>
<feature type="compositionally biased region" description="Low complexity" evidence="1">
    <location>
        <begin position="31"/>
        <end position="42"/>
    </location>
</feature>
<feature type="region of interest" description="Disordered" evidence="1">
    <location>
        <begin position="154"/>
        <end position="182"/>
    </location>
</feature>
<dbReference type="Proteomes" id="UP001244341">
    <property type="component" value="Chromosome 1b"/>
</dbReference>
<name>A0ABY8THR3_TETOB</name>
<organism evidence="2 3">
    <name type="scientific">Tetradesmus obliquus</name>
    <name type="common">Green alga</name>
    <name type="synonym">Acutodesmus obliquus</name>
    <dbReference type="NCBI Taxonomy" id="3088"/>
    <lineage>
        <taxon>Eukaryota</taxon>
        <taxon>Viridiplantae</taxon>
        <taxon>Chlorophyta</taxon>
        <taxon>core chlorophytes</taxon>
        <taxon>Chlorophyceae</taxon>
        <taxon>CS clade</taxon>
        <taxon>Sphaeropleales</taxon>
        <taxon>Scenedesmaceae</taxon>
        <taxon>Tetradesmus</taxon>
    </lineage>
</organism>
<dbReference type="EMBL" id="CP126208">
    <property type="protein sequence ID" value="WIA08617.1"/>
    <property type="molecule type" value="Genomic_DNA"/>
</dbReference>